<dbReference type="CDD" id="cd02696">
    <property type="entry name" value="MurNAc-LAA"/>
    <property type="match status" value="1"/>
</dbReference>
<evidence type="ECO:0000259" key="5">
    <source>
        <dbReference type="SMART" id="SM00646"/>
    </source>
</evidence>
<evidence type="ECO:0000313" key="6">
    <source>
        <dbReference type="EMBL" id="PCE23418.1"/>
    </source>
</evidence>
<protein>
    <recommendedName>
        <fullName evidence="2">N-acetylmuramoyl-L-alanine amidase</fullName>
        <ecNumber evidence="2">3.5.1.28</ecNumber>
    </recommendedName>
</protein>
<gene>
    <name evidence="6" type="ORF">BWP39_27455</name>
</gene>
<dbReference type="GO" id="GO:0008745">
    <property type="term" value="F:N-acetylmuramoyl-L-alanine amidase activity"/>
    <property type="evidence" value="ECO:0007669"/>
    <property type="project" value="UniProtKB-EC"/>
</dbReference>
<organism evidence="6 7">
    <name type="scientific">Paraburkholderia acidicola</name>
    <dbReference type="NCBI Taxonomy" id="1912599"/>
    <lineage>
        <taxon>Bacteria</taxon>
        <taxon>Pseudomonadati</taxon>
        <taxon>Pseudomonadota</taxon>
        <taxon>Betaproteobacteria</taxon>
        <taxon>Burkholderiales</taxon>
        <taxon>Burkholderiaceae</taxon>
        <taxon>Paraburkholderia</taxon>
    </lineage>
</organism>
<accession>A0A2A4ESN3</accession>
<dbReference type="EC" id="3.5.1.28" evidence="2"/>
<dbReference type="GO" id="GO:0009253">
    <property type="term" value="P:peptidoglycan catabolic process"/>
    <property type="evidence" value="ECO:0007669"/>
    <property type="project" value="InterPro"/>
</dbReference>
<keyword evidence="4" id="KW-0732">Signal</keyword>
<sequence length="240" mass="26292">MDSLRRSPALNSPHTCFPHRLCAALALCIALPCSAAYIIVDTGHTPQHPGATGASGRVEYRYNLDLSAAVTKDLEDHGDRVLRTSADGREIALQDRSTAAPDANFFISIHHDSIQQAWIDAGRQREFRGYSIFVSQRNPHYEQSLRCAKAIGERMLSAGEKPSLYHATQIHGENRPLIDERLGIHRFDDLIVLKTAPMPAVLVEAGVIVNPEEEARLAQPDTIAHLAHAIADGVDACQAH</sequence>
<dbReference type="GO" id="GO:0030288">
    <property type="term" value="C:outer membrane-bounded periplasmic space"/>
    <property type="evidence" value="ECO:0007669"/>
    <property type="project" value="TreeGrafter"/>
</dbReference>
<evidence type="ECO:0000256" key="1">
    <source>
        <dbReference type="ARBA" id="ARBA00001561"/>
    </source>
</evidence>
<dbReference type="SMART" id="SM00646">
    <property type="entry name" value="Ami_3"/>
    <property type="match status" value="1"/>
</dbReference>
<dbReference type="Proteomes" id="UP000218022">
    <property type="component" value="Unassembled WGS sequence"/>
</dbReference>
<comment type="caution">
    <text evidence="6">The sequence shown here is derived from an EMBL/GenBank/DDBJ whole genome shotgun (WGS) entry which is preliminary data.</text>
</comment>
<comment type="catalytic activity">
    <reaction evidence="1">
        <text>Hydrolyzes the link between N-acetylmuramoyl residues and L-amino acid residues in certain cell-wall glycopeptides.</text>
        <dbReference type="EC" id="3.5.1.28"/>
    </reaction>
</comment>
<dbReference type="PANTHER" id="PTHR30404">
    <property type="entry name" value="N-ACETYLMURAMOYL-L-ALANINE AMIDASE"/>
    <property type="match status" value="1"/>
</dbReference>
<evidence type="ECO:0000313" key="7">
    <source>
        <dbReference type="Proteomes" id="UP000218022"/>
    </source>
</evidence>
<dbReference type="Pfam" id="PF01520">
    <property type="entry name" value="Amidase_3"/>
    <property type="match status" value="1"/>
</dbReference>
<feature type="chain" id="PRO_5012969173" description="N-acetylmuramoyl-L-alanine amidase" evidence="4">
    <location>
        <begin position="36"/>
        <end position="240"/>
    </location>
</feature>
<dbReference type="PANTHER" id="PTHR30404:SF0">
    <property type="entry name" value="N-ACETYLMURAMOYL-L-ALANINE AMIDASE AMIC"/>
    <property type="match status" value="1"/>
</dbReference>
<evidence type="ECO:0000256" key="3">
    <source>
        <dbReference type="ARBA" id="ARBA00022801"/>
    </source>
</evidence>
<name>A0A2A4ESN3_9BURK</name>
<evidence type="ECO:0000256" key="4">
    <source>
        <dbReference type="SAM" id="SignalP"/>
    </source>
</evidence>
<dbReference type="EMBL" id="MTZV01000006">
    <property type="protein sequence ID" value="PCE23418.1"/>
    <property type="molecule type" value="Genomic_DNA"/>
</dbReference>
<dbReference type="SUPFAM" id="SSF53187">
    <property type="entry name" value="Zn-dependent exopeptidases"/>
    <property type="match status" value="1"/>
</dbReference>
<dbReference type="AlphaFoldDB" id="A0A2A4ESN3"/>
<keyword evidence="3 6" id="KW-0378">Hydrolase</keyword>
<proteinExistence type="predicted"/>
<dbReference type="Gene3D" id="3.40.630.40">
    <property type="entry name" value="Zn-dependent exopeptidases"/>
    <property type="match status" value="1"/>
</dbReference>
<feature type="signal peptide" evidence="4">
    <location>
        <begin position="1"/>
        <end position="35"/>
    </location>
</feature>
<feature type="domain" description="MurNAc-LAA" evidence="5">
    <location>
        <begin position="95"/>
        <end position="235"/>
    </location>
</feature>
<evidence type="ECO:0000256" key="2">
    <source>
        <dbReference type="ARBA" id="ARBA00011901"/>
    </source>
</evidence>
<dbReference type="InterPro" id="IPR002508">
    <property type="entry name" value="MurNAc-LAA_cat"/>
</dbReference>
<reference evidence="6 7" key="1">
    <citation type="submission" date="2017-01" db="EMBL/GenBank/DDBJ databases">
        <title>Whole-Genome Shotgun Sequencing of Two beta-Proteobacterial Species in Search of the Bulgecin Biosynthetic Cluster.</title>
        <authorList>
            <person name="Horsman M.E."/>
            <person name="Marous D.R."/>
            <person name="Li R."/>
            <person name="Oliver R.A."/>
            <person name="Byun B."/>
            <person name="Emrich S.J."/>
            <person name="Boggess B."/>
            <person name="Townsend C.A."/>
            <person name="Mobashery S."/>
        </authorList>
    </citation>
    <scope>NUCLEOTIDE SEQUENCE [LARGE SCALE GENOMIC DNA]</scope>
    <source>
        <strain evidence="6 7">ATCC 31363</strain>
    </source>
</reference>
<dbReference type="InterPro" id="IPR050695">
    <property type="entry name" value="N-acetylmuramoyl_amidase_3"/>
</dbReference>